<keyword evidence="6 8" id="KW-0368">Histidine biosynthesis</keyword>
<evidence type="ECO:0000256" key="6">
    <source>
        <dbReference type="ARBA" id="ARBA00023102"/>
    </source>
</evidence>
<dbReference type="InterPro" id="IPR010140">
    <property type="entry name" value="Histidinol_P_phosphatase_HisJ"/>
</dbReference>
<comment type="pathway">
    <text evidence="1 8">Amino-acid biosynthesis; L-histidine biosynthesis; L-histidine from 5-phospho-alpha-D-ribose 1-diphosphate: step 8/9.</text>
</comment>
<evidence type="ECO:0000256" key="8">
    <source>
        <dbReference type="RuleBase" id="RU366003"/>
    </source>
</evidence>
<dbReference type="UniPathway" id="UPA00031">
    <property type="reaction ID" value="UER00013"/>
</dbReference>
<dbReference type="AlphaFoldDB" id="A0A8J7VXR7"/>
<organism evidence="10 11">
    <name type="scientific">Sinanaerobacter chloroacetimidivorans</name>
    <dbReference type="NCBI Taxonomy" id="2818044"/>
    <lineage>
        <taxon>Bacteria</taxon>
        <taxon>Bacillati</taxon>
        <taxon>Bacillota</taxon>
        <taxon>Clostridia</taxon>
        <taxon>Peptostreptococcales</taxon>
        <taxon>Anaerovoracaceae</taxon>
        <taxon>Sinanaerobacter</taxon>
    </lineage>
</organism>
<evidence type="ECO:0000313" key="11">
    <source>
        <dbReference type="Proteomes" id="UP000675664"/>
    </source>
</evidence>
<keyword evidence="11" id="KW-1185">Reference proteome</keyword>
<evidence type="ECO:0000256" key="1">
    <source>
        <dbReference type="ARBA" id="ARBA00004970"/>
    </source>
</evidence>
<comment type="caution">
    <text evidence="10">The sequence shown here is derived from an EMBL/GenBank/DDBJ whole genome shotgun (WGS) entry which is preliminary data.</text>
</comment>
<dbReference type="Proteomes" id="UP000675664">
    <property type="component" value="Unassembled WGS sequence"/>
</dbReference>
<keyword evidence="5 8" id="KW-0378">Hydrolase</keyword>
<protein>
    <recommendedName>
        <fullName evidence="3 8">Histidinol-phosphatase</fullName>
        <shortName evidence="8">HolPase</shortName>
        <ecNumber evidence="3 8">3.1.3.15</ecNumber>
    </recommendedName>
</protein>
<sequence>MYDYHTHTSYSDDCSTPMKDMIEQACAIGLTELAITDHYDPDYPDKDYPFDLAYESYQKALIEAQEKYKNRIKIVKGVEIGIQHGNTLKKCEFIAGNFPYDFVLGSFHCAEGFELYGNSYFLNRSTEDSYLAFYQYMYDCLKLYKNYDVLGHFNIIDRYSNKMPSPSLYMDIVETILKLIIDDGKGIEINTSSFRYGMGERTTPAKEILQLYKDLGGEIITTGSDAHKPEDLGYQLEYAEHMIKSAGIRYITTFENRVPKFIKLD</sequence>
<comment type="catalytic activity">
    <reaction evidence="7 8">
        <text>L-histidinol phosphate + H2O = L-histidinol + phosphate</text>
        <dbReference type="Rhea" id="RHEA:14465"/>
        <dbReference type="ChEBI" id="CHEBI:15377"/>
        <dbReference type="ChEBI" id="CHEBI:43474"/>
        <dbReference type="ChEBI" id="CHEBI:57699"/>
        <dbReference type="ChEBI" id="CHEBI:57980"/>
        <dbReference type="EC" id="3.1.3.15"/>
    </reaction>
</comment>
<dbReference type="SUPFAM" id="SSF89550">
    <property type="entry name" value="PHP domain-like"/>
    <property type="match status" value="1"/>
</dbReference>
<keyword evidence="4 8" id="KW-0028">Amino-acid biosynthesis</keyword>
<evidence type="ECO:0000256" key="4">
    <source>
        <dbReference type="ARBA" id="ARBA00022605"/>
    </source>
</evidence>
<dbReference type="EMBL" id="JAGSND010000001">
    <property type="protein sequence ID" value="MBR0596704.1"/>
    <property type="molecule type" value="Genomic_DNA"/>
</dbReference>
<dbReference type="InterPro" id="IPR016195">
    <property type="entry name" value="Pol/histidinol_Pase-like"/>
</dbReference>
<dbReference type="InterPro" id="IPR003141">
    <property type="entry name" value="Pol/His_phosphatase_N"/>
</dbReference>
<evidence type="ECO:0000256" key="7">
    <source>
        <dbReference type="ARBA" id="ARBA00049158"/>
    </source>
</evidence>
<evidence type="ECO:0000256" key="3">
    <source>
        <dbReference type="ARBA" id="ARBA00013085"/>
    </source>
</evidence>
<dbReference type="Gene3D" id="3.20.20.140">
    <property type="entry name" value="Metal-dependent hydrolases"/>
    <property type="match status" value="1"/>
</dbReference>
<gene>
    <name evidence="10" type="ORF">KCX82_02335</name>
</gene>
<evidence type="ECO:0000256" key="5">
    <source>
        <dbReference type="ARBA" id="ARBA00022801"/>
    </source>
</evidence>
<dbReference type="Pfam" id="PF02811">
    <property type="entry name" value="PHP"/>
    <property type="match status" value="1"/>
</dbReference>
<feature type="domain" description="Polymerase/histidinol phosphatase N-terminal" evidence="9">
    <location>
        <begin position="2"/>
        <end position="84"/>
    </location>
</feature>
<evidence type="ECO:0000256" key="2">
    <source>
        <dbReference type="ARBA" id="ARBA00009152"/>
    </source>
</evidence>
<dbReference type="InterPro" id="IPR004013">
    <property type="entry name" value="PHP_dom"/>
</dbReference>
<reference evidence="10" key="1">
    <citation type="submission" date="2021-04" db="EMBL/GenBank/DDBJ databases">
        <title>Sinoanaerobacter chloroacetimidivorans sp. nov., an obligate anaerobic bacterium isolated from anaerobic sludge.</title>
        <authorList>
            <person name="Bao Y."/>
        </authorList>
    </citation>
    <scope>NUCLEOTIDE SEQUENCE</scope>
    <source>
        <strain evidence="10">BAD-6</strain>
    </source>
</reference>
<comment type="similarity">
    <text evidence="2 8">Belongs to the PHP hydrolase family. HisK subfamily.</text>
</comment>
<evidence type="ECO:0000259" key="9">
    <source>
        <dbReference type="SMART" id="SM00481"/>
    </source>
</evidence>
<dbReference type="GO" id="GO:0004401">
    <property type="term" value="F:histidinol-phosphatase activity"/>
    <property type="evidence" value="ECO:0007669"/>
    <property type="project" value="UniProtKB-UniRule"/>
</dbReference>
<dbReference type="EC" id="3.1.3.15" evidence="3 8"/>
<dbReference type="PANTHER" id="PTHR21039">
    <property type="entry name" value="HISTIDINOL PHOSPHATASE-RELATED"/>
    <property type="match status" value="1"/>
</dbReference>
<dbReference type="RefSeq" id="WP_227016825.1">
    <property type="nucleotide sequence ID" value="NZ_JAGSND010000001.1"/>
</dbReference>
<proteinExistence type="inferred from homology"/>
<accession>A0A8J7VXR7</accession>
<evidence type="ECO:0000313" key="10">
    <source>
        <dbReference type="EMBL" id="MBR0596704.1"/>
    </source>
</evidence>
<dbReference type="SMART" id="SM00481">
    <property type="entry name" value="POLIIIAc"/>
    <property type="match status" value="1"/>
</dbReference>
<name>A0A8J7VXR7_9FIRM</name>
<dbReference type="PANTHER" id="PTHR21039:SF0">
    <property type="entry name" value="HISTIDINOL-PHOSPHATASE"/>
    <property type="match status" value="1"/>
</dbReference>
<dbReference type="GO" id="GO:0000105">
    <property type="term" value="P:L-histidine biosynthetic process"/>
    <property type="evidence" value="ECO:0007669"/>
    <property type="project" value="UniProtKB-UniRule"/>
</dbReference>
<dbReference type="NCBIfam" id="TIGR01856">
    <property type="entry name" value="hisJ_fam"/>
    <property type="match status" value="1"/>
</dbReference>
<reference evidence="10" key="2">
    <citation type="submission" date="2021-04" db="EMBL/GenBank/DDBJ databases">
        <authorList>
            <person name="Liu J."/>
        </authorList>
    </citation>
    <scope>NUCLEOTIDE SEQUENCE</scope>
    <source>
        <strain evidence="10">BAD-6</strain>
    </source>
</reference>
<dbReference type="GO" id="GO:0005737">
    <property type="term" value="C:cytoplasm"/>
    <property type="evidence" value="ECO:0007669"/>
    <property type="project" value="TreeGrafter"/>
</dbReference>